<gene>
    <name evidence="3" type="ORF">G3T37_10885</name>
</gene>
<evidence type="ECO:0000313" key="3">
    <source>
        <dbReference type="EMBL" id="NEM91861.1"/>
    </source>
</evidence>
<feature type="domain" description="CBM6" evidence="2">
    <location>
        <begin position="575"/>
        <end position="712"/>
    </location>
</feature>
<dbReference type="Proteomes" id="UP000479756">
    <property type="component" value="Unassembled WGS sequence"/>
</dbReference>
<dbReference type="PROSITE" id="PS51175">
    <property type="entry name" value="CBM6"/>
    <property type="match status" value="2"/>
</dbReference>
<sequence length="716" mass="75357">MKHPWLPAIVASAALILATATPAAAANPVITVYLSTSTGAVTHDSSGFLYGIANAGIPTDSTIAALHPDSTAQMAPAGTQHPNGDALKVAPQFLADGGSDILVYMQDYYSTWPYPTPGITSYLNVVAAEANAIVADPNRAKYIYVPFNEPDQQWYSGNLSGLEADWKLVYQKIRSIDPTARIAGLNYSGYSANDYANFLSYAKANNVLPDVTTWHELQNSFFTDWYSNYSTYRAAESNLGITPRPIYIDEYGRINGDLGVPGNLVQYIARFENSKVHANLAFWTDSGSLNDLVAANSANQVTGGWWLYKWYGELTGNTVSVTPPSQNGSLQAIGAYDSSKKQARIILGGSLNSTDVFSSDVAVKNIPQALGNTVHATVWGVDNSGTAASAGPYVVTEGNYAVSAGSTTISLSGLKALSAYEIILTPNTATNSIVANRYEAEYASLTGTAKVTYGSNTGYSGTYFVEGYGASNNAGTNFVVNAPSDGYYNVALRYSAGPYSGAPTNRTTRLVLNGTATQDVALPGTANWNTWNSVTTKLYLQAGINRIGYNAFTTDDSDAINIDYIDVAATTGQIASYEAESTANTLGGTAVVSSSTGASGGKYVGYIGQGSGNSLQFNGVTATAAGSYALVIQYANDEFSTGGAGYNTNSINRFADISVNGGTATRVYFRVTGSWSTFLTAVATVQLNAGANTVKFTNSSAYAPDIDKLSIASIVG</sequence>
<comment type="caution">
    <text evidence="3">The sequence shown here is derived from an EMBL/GenBank/DDBJ whole genome shotgun (WGS) entry which is preliminary data.</text>
</comment>
<reference evidence="3 4" key="1">
    <citation type="journal article" date="2014" name="Int. J. Syst. Evol. Microbiol.">
        <title>Description of Galbitalea soli gen. nov., sp. nov., and Frondihabitans sucicola sp. nov.</title>
        <authorList>
            <person name="Kim S.J."/>
            <person name="Lim J.M."/>
            <person name="Ahn J.H."/>
            <person name="Weon H.Y."/>
            <person name="Hamada M."/>
            <person name="Suzuki K."/>
            <person name="Ahn T.Y."/>
            <person name="Kwon S.W."/>
        </authorList>
    </citation>
    <scope>NUCLEOTIDE SEQUENCE [LARGE SCALE GENOMIC DNA]</scope>
    <source>
        <strain evidence="3 4">NBRC 108727</strain>
    </source>
</reference>
<dbReference type="SUPFAM" id="SSF51445">
    <property type="entry name" value="(Trans)glycosidases"/>
    <property type="match status" value="1"/>
</dbReference>
<protein>
    <submittedName>
        <fullName evidence="3">Carbohydrate-binding protein</fullName>
    </submittedName>
</protein>
<dbReference type="Gene3D" id="3.20.20.80">
    <property type="entry name" value="Glycosidases"/>
    <property type="match status" value="1"/>
</dbReference>
<name>A0A7C9TRT9_9MICO</name>
<accession>A0A7C9TRT9</accession>
<evidence type="ECO:0000313" key="4">
    <source>
        <dbReference type="Proteomes" id="UP000479756"/>
    </source>
</evidence>
<keyword evidence="4" id="KW-1185">Reference proteome</keyword>
<feature type="chain" id="PRO_5028816972" evidence="1">
    <location>
        <begin position="26"/>
        <end position="716"/>
    </location>
</feature>
<dbReference type="InterPro" id="IPR017853">
    <property type="entry name" value="GH"/>
</dbReference>
<dbReference type="CDD" id="cd04083">
    <property type="entry name" value="CBM35_Lmo2446-like"/>
    <property type="match status" value="1"/>
</dbReference>
<proteinExistence type="predicted"/>
<evidence type="ECO:0000259" key="2">
    <source>
        <dbReference type="PROSITE" id="PS51175"/>
    </source>
</evidence>
<keyword evidence="1" id="KW-0732">Signal</keyword>
<dbReference type="CDD" id="cd04081">
    <property type="entry name" value="CBM35_galactosidase-like"/>
    <property type="match status" value="1"/>
</dbReference>
<dbReference type="Pfam" id="PF03422">
    <property type="entry name" value="CBM_6"/>
    <property type="match status" value="1"/>
</dbReference>
<evidence type="ECO:0000256" key="1">
    <source>
        <dbReference type="SAM" id="SignalP"/>
    </source>
</evidence>
<dbReference type="Gene3D" id="2.60.120.260">
    <property type="entry name" value="Galactose-binding domain-like"/>
    <property type="match status" value="2"/>
</dbReference>
<dbReference type="SUPFAM" id="SSF49785">
    <property type="entry name" value="Galactose-binding domain-like"/>
    <property type="match status" value="2"/>
</dbReference>
<dbReference type="RefSeq" id="WP_163473923.1">
    <property type="nucleotide sequence ID" value="NZ_JAAGWZ010000003.1"/>
</dbReference>
<dbReference type="InterPro" id="IPR008979">
    <property type="entry name" value="Galactose-bd-like_sf"/>
</dbReference>
<organism evidence="3 4">
    <name type="scientific">Galbitalea soli</name>
    <dbReference type="NCBI Taxonomy" id="1268042"/>
    <lineage>
        <taxon>Bacteria</taxon>
        <taxon>Bacillati</taxon>
        <taxon>Actinomycetota</taxon>
        <taxon>Actinomycetes</taxon>
        <taxon>Micrococcales</taxon>
        <taxon>Microbacteriaceae</taxon>
        <taxon>Galbitalea</taxon>
    </lineage>
</organism>
<dbReference type="GO" id="GO:0030246">
    <property type="term" value="F:carbohydrate binding"/>
    <property type="evidence" value="ECO:0007669"/>
    <property type="project" value="InterPro"/>
</dbReference>
<dbReference type="AlphaFoldDB" id="A0A7C9TRT9"/>
<dbReference type="InterPro" id="IPR005084">
    <property type="entry name" value="CBM6"/>
</dbReference>
<dbReference type="Pfam" id="PF22704">
    <property type="entry name" value="CBM13-like"/>
    <property type="match status" value="1"/>
</dbReference>
<feature type="domain" description="CBM6" evidence="2">
    <location>
        <begin position="436"/>
        <end position="568"/>
    </location>
</feature>
<dbReference type="EMBL" id="JAAGWZ010000003">
    <property type="protein sequence ID" value="NEM91861.1"/>
    <property type="molecule type" value="Genomic_DNA"/>
</dbReference>
<dbReference type="InterPro" id="IPR055240">
    <property type="entry name" value="CBM13-like"/>
</dbReference>
<feature type="signal peptide" evidence="1">
    <location>
        <begin position="1"/>
        <end position="25"/>
    </location>
</feature>